<comment type="caution">
    <text evidence="11">The sequence shown here is derived from an EMBL/GenBank/DDBJ whole genome shotgun (WGS) entry which is preliminary data.</text>
</comment>
<evidence type="ECO:0000256" key="5">
    <source>
        <dbReference type="ARBA" id="ARBA00023159"/>
    </source>
</evidence>
<dbReference type="Gene3D" id="1.10.10.60">
    <property type="entry name" value="Homeodomain-like"/>
    <property type="match status" value="2"/>
</dbReference>
<feature type="domain" description="HTH myb-type" evidence="10">
    <location>
        <begin position="6"/>
        <end position="58"/>
    </location>
</feature>
<dbReference type="PANTHER" id="PTHR47999">
    <property type="entry name" value="TRANSCRIPTION FACTOR MYB8-RELATED-RELATED"/>
    <property type="match status" value="1"/>
</dbReference>
<organism evidence="11 12">
    <name type="scientific">Sesamum alatum</name>
    <dbReference type="NCBI Taxonomy" id="300844"/>
    <lineage>
        <taxon>Eukaryota</taxon>
        <taxon>Viridiplantae</taxon>
        <taxon>Streptophyta</taxon>
        <taxon>Embryophyta</taxon>
        <taxon>Tracheophyta</taxon>
        <taxon>Spermatophyta</taxon>
        <taxon>Magnoliopsida</taxon>
        <taxon>eudicotyledons</taxon>
        <taxon>Gunneridae</taxon>
        <taxon>Pentapetalae</taxon>
        <taxon>asterids</taxon>
        <taxon>lamiids</taxon>
        <taxon>Lamiales</taxon>
        <taxon>Pedaliaceae</taxon>
        <taxon>Sesamum</taxon>
    </lineage>
</organism>
<dbReference type="EMBL" id="JACGWO010000005">
    <property type="protein sequence ID" value="KAK4426545.1"/>
    <property type="molecule type" value="Genomic_DNA"/>
</dbReference>
<keyword evidence="5" id="KW-0010">Activator</keyword>
<reference evidence="11" key="1">
    <citation type="submission" date="2020-06" db="EMBL/GenBank/DDBJ databases">
        <authorList>
            <person name="Li T."/>
            <person name="Hu X."/>
            <person name="Zhang T."/>
            <person name="Song X."/>
            <person name="Zhang H."/>
            <person name="Dai N."/>
            <person name="Sheng W."/>
            <person name="Hou X."/>
            <person name="Wei L."/>
        </authorList>
    </citation>
    <scope>NUCLEOTIDE SEQUENCE</scope>
    <source>
        <strain evidence="11">3651</strain>
        <tissue evidence="11">Leaf</tissue>
    </source>
</reference>
<accession>A0AAE2CLG5</accession>
<dbReference type="PROSITE" id="PS51294">
    <property type="entry name" value="HTH_MYB"/>
    <property type="match status" value="2"/>
</dbReference>
<reference evidence="11" key="2">
    <citation type="journal article" date="2024" name="Plant">
        <title>Genomic evolution and insights into agronomic trait innovations of Sesamum species.</title>
        <authorList>
            <person name="Miao H."/>
            <person name="Wang L."/>
            <person name="Qu L."/>
            <person name="Liu H."/>
            <person name="Sun Y."/>
            <person name="Le M."/>
            <person name="Wang Q."/>
            <person name="Wei S."/>
            <person name="Zheng Y."/>
            <person name="Lin W."/>
            <person name="Duan Y."/>
            <person name="Cao H."/>
            <person name="Xiong S."/>
            <person name="Wang X."/>
            <person name="Wei L."/>
            <person name="Li C."/>
            <person name="Ma Q."/>
            <person name="Ju M."/>
            <person name="Zhao R."/>
            <person name="Li G."/>
            <person name="Mu C."/>
            <person name="Tian Q."/>
            <person name="Mei H."/>
            <person name="Zhang T."/>
            <person name="Gao T."/>
            <person name="Zhang H."/>
        </authorList>
    </citation>
    <scope>NUCLEOTIDE SEQUENCE</scope>
    <source>
        <strain evidence="11">3651</strain>
    </source>
</reference>
<feature type="region of interest" description="Disordered" evidence="8">
    <location>
        <begin position="152"/>
        <end position="178"/>
    </location>
</feature>
<feature type="domain" description="Myb-like" evidence="9">
    <location>
        <begin position="6"/>
        <end position="58"/>
    </location>
</feature>
<dbReference type="InterPro" id="IPR001005">
    <property type="entry name" value="SANT/Myb"/>
</dbReference>
<keyword evidence="7" id="KW-0539">Nucleus</keyword>
<dbReference type="PROSITE" id="PS50090">
    <property type="entry name" value="MYB_LIKE"/>
    <property type="match status" value="2"/>
</dbReference>
<dbReference type="InterPro" id="IPR015495">
    <property type="entry name" value="Myb_TF_plants"/>
</dbReference>
<evidence type="ECO:0000256" key="1">
    <source>
        <dbReference type="ARBA" id="ARBA00004123"/>
    </source>
</evidence>
<proteinExistence type="predicted"/>
<dbReference type="GO" id="GO:0005634">
    <property type="term" value="C:nucleus"/>
    <property type="evidence" value="ECO:0007669"/>
    <property type="project" value="UniProtKB-SubCell"/>
</dbReference>
<protein>
    <submittedName>
        <fullName evidence="11">Transcription factor</fullName>
    </submittedName>
</protein>
<evidence type="ECO:0000259" key="10">
    <source>
        <dbReference type="PROSITE" id="PS51294"/>
    </source>
</evidence>
<evidence type="ECO:0000256" key="8">
    <source>
        <dbReference type="SAM" id="MobiDB-lite"/>
    </source>
</evidence>
<keyword evidence="3" id="KW-0805">Transcription regulation</keyword>
<evidence type="ECO:0000256" key="6">
    <source>
        <dbReference type="ARBA" id="ARBA00023163"/>
    </source>
</evidence>
<dbReference type="Proteomes" id="UP001293254">
    <property type="component" value="Unassembled WGS sequence"/>
</dbReference>
<evidence type="ECO:0000313" key="11">
    <source>
        <dbReference type="EMBL" id="KAK4426545.1"/>
    </source>
</evidence>
<name>A0AAE2CLG5_9LAMI</name>
<dbReference type="CDD" id="cd00167">
    <property type="entry name" value="SANT"/>
    <property type="match status" value="2"/>
</dbReference>
<evidence type="ECO:0000313" key="12">
    <source>
        <dbReference type="Proteomes" id="UP001293254"/>
    </source>
</evidence>
<dbReference type="SMART" id="SM00717">
    <property type="entry name" value="SANT"/>
    <property type="match status" value="2"/>
</dbReference>
<sequence length="246" mass="28532">MENNISVGVRKGTWTFEEDTLLRKCIDKYGEGKWHLVPIRAGVNRCRKSCRLRWLNYLKPSIKRGQFTKDEVDLIIRLHKLLGNRWSLIAGRIPGRTANDVKNFWNSHIKKTKRAKVKIKVEKIITTSNIVRPRPRIPFNLKVPWPTKIRETTQSNIVQRTDHEDTKNKQNPSSEADECTRWWSNLLETTSSIENGMIVDQETRTGEMSTGLHDCDNIVAKGTNDEFGDFNVDVDLGELLRFAEDW</sequence>
<dbReference type="SUPFAM" id="SSF46689">
    <property type="entry name" value="Homeodomain-like"/>
    <property type="match status" value="1"/>
</dbReference>
<gene>
    <name evidence="11" type="ORF">Salat_1423100</name>
</gene>
<evidence type="ECO:0000256" key="2">
    <source>
        <dbReference type="ARBA" id="ARBA00022737"/>
    </source>
</evidence>
<keyword evidence="2" id="KW-0677">Repeat</keyword>
<evidence type="ECO:0000256" key="4">
    <source>
        <dbReference type="ARBA" id="ARBA00023125"/>
    </source>
</evidence>
<evidence type="ECO:0000256" key="7">
    <source>
        <dbReference type="ARBA" id="ARBA00023242"/>
    </source>
</evidence>
<dbReference type="GO" id="GO:0003677">
    <property type="term" value="F:DNA binding"/>
    <property type="evidence" value="ECO:0007669"/>
    <property type="project" value="UniProtKB-KW"/>
</dbReference>
<dbReference type="Pfam" id="PF00249">
    <property type="entry name" value="Myb_DNA-binding"/>
    <property type="match status" value="2"/>
</dbReference>
<feature type="domain" description="Myb-like" evidence="9">
    <location>
        <begin position="59"/>
        <end position="109"/>
    </location>
</feature>
<dbReference type="InterPro" id="IPR009057">
    <property type="entry name" value="Homeodomain-like_sf"/>
</dbReference>
<comment type="subcellular location">
    <subcellularLocation>
        <location evidence="1">Nucleus</location>
    </subcellularLocation>
</comment>
<feature type="domain" description="HTH myb-type" evidence="10">
    <location>
        <begin position="59"/>
        <end position="113"/>
    </location>
</feature>
<evidence type="ECO:0000256" key="3">
    <source>
        <dbReference type="ARBA" id="ARBA00023015"/>
    </source>
</evidence>
<keyword evidence="6" id="KW-0804">Transcription</keyword>
<dbReference type="InterPro" id="IPR017930">
    <property type="entry name" value="Myb_dom"/>
</dbReference>
<keyword evidence="4" id="KW-0238">DNA-binding</keyword>
<dbReference type="AlphaFoldDB" id="A0AAE2CLG5"/>
<dbReference type="PANTHER" id="PTHR47999:SF24">
    <property type="entry name" value="TRANSCRIPTION FACTOR MYB90"/>
    <property type="match status" value="1"/>
</dbReference>
<dbReference type="GO" id="GO:0080090">
    <property type="term" value="P:regulation of primary metabolic process"/>
    <property type="evidence" value="ECO:0007669"/>
    <property type="project" value="UniProtKB-ARBA"/>
</dbReference>
<evidence type="ECO:0000259" key="9">
    <source>
        <dbReference type="PROSITE" id="PS50090"/>
    </source>
</evidence>
<keyword evidence="12" id="KW-1185">Reference proteome</keyword>
<dbReference type="FunFam" id="1.10.10.60:FF:000218">
    <property type="entry name" value="Myb transcription factor"/>
    <property type="match status" value="1"/>
</dbReference>